<dbReference type="Proteomes" id="UP001497535">
    <property type="component" value="Unassembled WGS sequence"/>
</dbReference>
<evidence type="ECO:0000313" key="2">
    <source>
        <dbReference type="Proteomes" id="UP001497535"/>
    </source>
</evidence>
<accession>A0ACB1AAB7</accession>
<comment type="caution">
    <text evidence="1">The sequence shown here is derived from an EMBL/GenBank/DDBJ whole genome shotgun (WGS) entry which is preliminary data.</text>
</comment>
<gene>
    <name evidence="1" type="ORF">MENTE1834_LOCUS34870</name>
</gene>
<sequence>MNELKRLLNLERIIISDNEENKQNFVFIGDSMEAMLQQTERNIESKMKLQTLAFVVG</sequence>
<proteinExistence type="predicted"/>
<protein>
    <submittedName>
        <fullName evidence="1">Uncharacterized protein</fullName>
    </submittedName>
</protein>
<reference evidence="1" key="1">
    <citation type="submission" date="2023-11" db="EMBL/GenBank/DDBJ databases">
        <authorList>
            <person name="Poullet M."/>
        </authorList>
    </citation>
    <scope>NUCLEOTIDE SEQUENCE</scope>
    <source>
        <strain evidence="1">E1834</strain>
    </source>
</reference>
<name>A0ACB1AAB7_MELEN</name>
<evidence type="ECO:0000313" key="1">
    <source>
        <dbReference type="EMBL" id="CAK5087316.1"/>
    </source>
</evidence>
<organism evidence="1 2">
    <name type="scientific">Meloidogyne enterolobii</name>
    <name type="common">Root-knot nematode worm</name>
    <name type="synonym">Meloidogyne mayaguensis</name>
    <dbReference type="NCBI Taxonomy" id="390850"/>
    <lineage>
        <taxon>Eukaryota</taxon>
        <taxon>Metazoa</taxon>
        <taxon>Ecdysozoa</taxon>
        <taxon>Nematoda</taxon>
        <taxon>Chromadorea</taxon>
        <taxon>Rhabditida</taxon>
        <taxon>Tylenchina</taxon>
        <taxon>Tylenchomorpha</taxon>
        <taxon>Tylenchoidea</taxon>
        <taxon>Meloidogynidae</taxon>
        <taxon>Meloidogyninae</taxon>
        <taxon>Meloidogyne</taxon>
    </lineage>
</organism>
<dbReference type="EMBL" id="CAVMJV010000064">
    <property type="protein sequence ID" value="CAK5087316.1"/>
    <property type="molecule type" value="Genomic_DNA"/>
</dbReference>
<keyword evidence="2" id="KW-1185">Reference proteome</keyword>